<evidence type="ECO:0000313" key="2">
    <source>
        <dbReference type="EMBL" id="CAG5015241.1"/>
    </source>
</evidence>
<accession>A0A8S3XEI7</accession>
<feature type="compositionally biased region" description="Basic and acidic residues" evidence="1">
    <location>
        <begin position="24"/>
        <end position="33"/>
    </location>
</feature>
<evidence type="ECO:0000313" key="3">
    <source>
        <dbReference type="Proteomes" id="UP000691718"/>
    </source>
</evidence>
<proteinExistence type="predicted"/>
<reference evidence="2" key="1">
    <citation type="submission" date="2021-04" db="EMBL/GenBank/DDBJ databases">
        <authorList>
            <person name="Tunstrom K."/>
        </authorList>
    </citation>
    <scope>NUCLEOTIDE SEQUENCE</scope>
</reference>
<evidence type="ECO:0000256" key="1">
    <source>
        <dbReference type="SAM" id="MobiDB-lite"/>
    </source>
</evidence>
<comment type="caution">
    <text evidence="2">The sequence shown here is derived from an EMBL/GenBank/DDBJ whole genome shotgun (WGS) entry which is preliminary data.</text>
</comment>
<protein>
    <submittedName>
        <fullName evidence="2">(apollo) hypothetical protein</fullName>
    </submittedName>
</protein>
<keyword evidence="3" id="KW-1185">Reference proteome</keyword>
<dbReference type="AlphaFoldDB" id="A0A8S3XEI7"/>
<sequence length="104" mass="11952">MPKRSRSQLSRNSSQARALKIRRKGESSSETDNHLANQREYASQSRARELSIERSQRLAEQNLRTSQVRARVSSVERSQRLAEPLKYARESRVSSVLSGLRNKI</sequence>
<organism evidence="2 3">
    <name type="scientific">Parnassius apollo</name>
    <name type="common">Apollo butterfly</name>
    <name type="synonym">Papilio apollo</name>
    <dbReference type="NCBI Taxonomy" id="110799"/>
    <lineage>
        <taxon>Eukaryota</taxon>
        <taxon>Metazoa</taxon>
        <taxon>Ecdysozoa</taxon>
        <taxon>Arthropoda</taxon>
        <taxon>Hexapoda</taxon>
        <taxon>Insecta</taxon>
        <taxon>Pterygota</taxon>
        <taxon>Neoptera</taxon>
        <taxon>Endopterygota</taxon>
        <taxon>Lepidoptera</taxon>
        <taxon>Glossata</taxon>
        <taxon>Ditrysia</taxon>
        <taxon>Papilionoidea</taxon>
        <taxon>Papilionidae</taxon>
        <taxon>Parnassiinae</taxon>
        <taxon>Parnassini</taxon>
        <taxon>Parnassius</taxon>
        <taxon>Parnassius</taxon>
    </lineage>
</organism>
<dbReference type="Proteomes" id="UP000691718">
    <property type="component" value="Unassembled WGS sequence"/>
</dbReference>
<feature type="compositionally biased region" description="Low complexity" evidence="1">
    <location>
        <begin position="7"/>
        <end position="18"/>
    </location>
</feature>
<dbReference type="EMBL" id="CAJQZP010001066">
    <property type="protein sequence ID" value="CAG5015241.1"/>
    <property type="molecule type" value="Genomic_DNA"/>
</dbReference>
<gene>
    <name evidence="2" type="ORF">PAPOLLO_LOCUS16337</name>
</gene>
<name>A0A8S3XEI7_PARAO</name>
<feature type="region of interest" description="Disordered" evidence="1">
    <location>
        <begin position="1"/>
        <end position="52"/>
    </location>
</feature>
<dbReference type="OrthoDB" id="10051381at2759"/>
<feature type="compositionally biased region" description="Polar residues" evidence="1">
    <location>
        <begin position="34"/>
        <end position="45"/>
    </location>
</feature>